<keyword evidence="6 12" id="KW-0812">Transmembrane</keyword>
<dbReference type="Gene3D" id="2.170.130.10">
    <property type="entry name" value="TonB-dependent receptor, plug domain"/>
    <property type="match status" value="1"/>
</dbReference>
<dbReference type="GO" id="GO:0009279">
    <property type="term" value="C:cell outer membrane"/>
    <property type="evidence" value="ECO:0007669"/>
    <property type="project" value="UniProtKB-SubCell"/>
</dbReference>
<keyword evidence="16" id="KW-0675">Receptor</keyword>
<gene>
    <name evidence="16" type="ORF">JCM7686_1814</name>
</gene>
<dbReference type="Gene3D" id="3.55.50.30">
    <property type="match status" value="1"/>
</dbReference>
<dbReference type="STRING" id="1367847.JCM7686_1814"/>
<evidence type="ECO:0000256" key="7">
    <source>
        <dbReference type="ARBA" id="ARBA00022729"/>
    </source>
</evidence>
<keyword evidence="9 14" id="KW-0798">TonB box</keyword>
<dbReference type="InterPro" id="IPR010917">
    <property type="entry name" value="TonB_rcpt_CS"/>
</dbReference>
<accession>S5XZP5</accession>
<comment type="subcellular location">
    <subcellularLocation>
        <location evidence="1 12">Cell outer membrane</location>
        <topology evidence="1 12">Multi-pass membrane protein</topology>
    </subcellularLocation>
</comment>
<name>S5XZP5_PARAH</name>
<protein>
    <submittedName>
        <fullName evidence="16">TonB dependent receptor</fullName>
    </submittedName>
</protein>
<dbReference type="SUPFAM" id="SSF56935">
    <property type="entry name" value="Porins"/>
    <property type="match status" value="1"/>
</dbReference>
<evidence type="ECO:0000256" key="2">
    <source>
        <dbReference type="ARBA" id="ARBA00009810"/>
    </source>
</evidence>
<evidence type="ECO:0000313" key="16">
    <source>
        <dbReference type="EMBL" id="AGT08915.1"/>
    </source>
</evidence>
<dbReference type="GO" id="GO:0044718">
    <property type="term" value="P:siderophore transmembrane transport"/>
    <property type="evidence" value="ECO:0007669"/>
    <property type="project" value="TreeGrafter"/>
</dbReference>
<evidence type="ECO:0000256" key="9">
    <source>
        <dbReference type="ARBA" id="ARBA00023077"/>
    </source>
</evidence>
<dbReference type="InterPro" id="IPR000531">
    <property type="entry name" value="Beta-barrel_TonB"/>
</dbReference>
<keyword evidence="10 12" id="KW-0472">Membrane</keyword>
<dbReference type="Pfam" id="PF00593">
    <property type="entry name" value="TonB_dep_Rec_b-barrel"/>
    <property type="match status" value="1"/>
</dbReference>
<evidence type="ECO:0000259" key="15">
    <source>
        <dbReference type="SMART" id="SM00965"/>
    </source>
</evidence>
<reference evidence="16 17" key="1">
    <citation type="journal article" date="2014" name="BMC Genomics">
        <title>Architecture and functions of a multipartite genome of the methylotrophic bacterium Paracoccus aminophilus JCM 7686, containing primary and secondary chromids.</title>
        <authorList>
            <person name="Dziewit L."/>
            <person name="Czarnecki J."/>
            <person name="Wibberg D."/>
            <person name="Radlinska M."/>
            <person name="Mrozek P."/>
            <person name="Szymczak M."/>
            <person name="Schluter A."/>
            <person name="Puhler A."/>
            <person name="Bartosik D."/>
        </authorList>
    </citation>
    <scope>NUCLEOTIDE SEQUENCE [LARGE SCALE GENOMIC DNA]</scope>
    <source>
        <strain evidence="16">JCM 7686</strain>
    </source>
</reference>
<dbReference type="PANTHER" id="PTHR30069:SF41">
    <property type="entry name" value="HEME_HEMOPEXIN UTILIZATION PROTEIN C"/>
    <property type="match status" value="1"/>
</dbReference>
<keyword evidence="8" id="KW-0408">Iron</keyword>
<evidence type="ECO:0000256" key="14">
    <source>
        <dbReference type="RuleBase" id="RU003357"/>
    </source>
</evidence>
<dbReference type="NCBIfam" id="TIGR01785">
    <property type="entry name" value="TonB-hemin"/>
    <property type="match status" value="1"/>
</dbReference>
<proteinExistence type="inferred from homology"/>
<keyword evidence="11 12" id="KW-0998">Cell outer membrane</keyword>
<dbReference type="Proteomes" id="UP000015480">
    <property type="component" value="Chromosome"/>
</dbReference>
<evidence type="ECO:0000256" key="8">
    <source>
        <dbReference type="ARBA" id="ARBA00023004"/>
    </source>
</evidence>
<dbReference type="PROSITE" id="PS52016">
    <property type="entry name" value="TONB_DEPENDENT_REC_3"/>
    <property type="match status" value="1"/>
</dbReference>
<dbReference type="Gene3D" id="2.40.170.20">
    <property type="entry name" value="TonB-dependent receptor, beta-barrel domain"/>
    <property type="match status" value="1"/>
</dbReference>
<dbReference type="Pfam" id="PF07715">
    <property type="entry name" value="Plug"/>
    <property type="match status" value="1"/>
</dbReference>
<evidence type="ECO:0000256" key="11">
    <source>
        <dbReference type="ARBA" id="ARBA00023237"/>
    </source>
</evidence>
<dbReference type="CDD" id="cd01347">
    <property type="entry name" value="ligand_gated_channel"/>
    <property type="match status" value="1"/>
</dbReference>
<keyword evidence="3 12" id="KW-0813">Transport</keyword>
<evidence type="ECO:0000313" key="17">
    <source>
        <dbReference type="Proteomes" id="UP000015480"/>
    </source>
</evidence>
<sequence length="890" mass="97620">MMARQKPAKPMTRTRTSRAVALLLTGSVSLTALVWPEGSGVVAQEAQGLSFDIPAQSLPRALNAFAQASGWSLGYSSATVSGRQSAPVQGRMRPEAALRALLAGTGLELRVTGPATAAILPAASTTSANEPGPDGAIVLNKVTITAVGGTPSREDLFRVPGSVDYVSDEDLNRRALTSVADLFRTTPGVMTGDGRNSAAIDANIRGVQGMNRNQVRVDGMISSTPNYRGYFGVANRTYVDPDLLAGMEITKGQPNDAAGAGVIGGAVRMRTINASDILLDGRDRGFRLTLGAGTNTASPPAIGTRDKRLDKPGTLNFGTFNGSLAYAQRFGTVEMVAALSRRTQGNYFTGKHGKNEVKSYQIFSNDWTTSEMSPVPRESEALNTQRETVSGLFKLRGEWGDGHSAELVYSHSDSKFGEVMPSQITRFGWNTVEQQDPNKAVLNGLNLTYRWQPEGNDLIDLKASVWATHMKQHTRTGQALVYDPNDYFRARFPISSDYLGIELQNTSHLETGLGPVDLRYGGSYLREETTPKRDDSFYIPPNGIRWERSAFFQADWQAAERLKLRAGLRYTSFDTRDRVGTDTYLAPQMQVFCAYYGNCNTRLGASGWSKNFGLSYELNDQILAYANYDEGYRGPSLMEAAVRYDWLPNPFVTPERSKNVEIGMNYRKAGLLREGDQLLFKTSYFRNHIKDYIVRQTISTDPRTGQPYPGGTGSFIPWNIGKAKFEGVEAALDYDAGRWFLRAGATRYIRVNYCGVYLSKNFAPQVFNPGCIDYTLPDDYAANQIPPAYSGNLTLGARLLDDKLTLGTTITRVGGRAAPAGEGTNGFLLPLRQWNPYTTVDLFASYRMNERMVMNFSAENVTNRYYVDALGLAALPAPGRTLHLGLEAKF</sequence>
<dbReference type="AlphaFoldDB" id="S5XZP5"/>
<organism evidence="16 17">
    <name type="scientific">Paracoccus aminophilus JCM 7686</name>
    <dbReference type="NCBI Taxonomy" id="1367847"/>
    <lineage>
        <taxon>Bacteria</taxon>
        <taxon>Pseudomonadati</taxon>
        <taxon>Pseudomonadota</taxon>
        <taxon>Alphaproteobacteria</taxon>
        <taxon>Rhodobacterales</taxon>
        <taxon>Paracoccaceae</taxon>
        <taxon>Paracoccus</taxon>
    </lineage>
</organism>
<keyword evidence="5" id="KW-0410">Iron transport</keyword>
<dbReference type="InterPro" id="IPR036942">
    <property type="entry name" value="Beta-barrel_TonB_sf"/>
</dbReference>
<evidence type="ECO:0000256" key="12">
    <source>
        <dbReference type="PROSITE-ProRule" id="PRU01360"/>
    </source>
</evidence>
<evidence type="ECO:0000256" key="1">
    <source>
        <dbReference type="ARBA" id="ARBA00004571"/>
    </source>
</evidence>
<evidence type="ECO:0000256" key="5">
    <source>
        <dbReference type="ARBA" id="ARBA00022496"/>
    </source>
</evidence>
<dbReference type="SMART" id="SM00965">
    <property type="entry name" value="STN"/>
    <property type="match status" value="1"/>
</dbReference>
<dbReference type="GO" id="GO:0015232">
    <property type="term" value="F:heme transmembrane transporter activity"/>
    <property type="evidence" value="ECO:0007669"/>
    <property type="project" value="InterPro"/>
</dbReference>
<keyword evidence="7" id="KW-0732">Signal</keyword>
<dbReference type="eggNOG" id="COG4774">
    <property type="taxonomic scope" value="Bacteria"/>
</dbReference>
<dbReference type="PATRIC" id="fig|1367847.3.peg.1798"/>
<comment type="similarity">
    <text evidence="2 12 14">Belongs to the TonB-dependent receptor family.</text>
</comment>
<dbReference type="GO" id="GO:0015344">
    <property type="term" value="F:siderophore uptake transmembrane transporter activity"/>
    <property type="evidence" value="ECO:0007669"/>
    <property type="project" value="TreeGrafter"/>
</dbReference>
<evidence type="ECO:0000256" key="6">
    <source>
        <dbReference type="ARBA" id="ARBA00022692"/>
    </source>
</evidence>
<evidence type="ECO:0000256" key="3">
    <source>
        <dbReference type="ARBA" id="ARBA00022448"/>
    </source>
</evidence>
<dbReference type="InterPro" id="IPR037066">
    <property type="entry name" value="Plug_dom_sf"/>
</dbReference>
<dbReference type="KEGG" id="pami:JCM7686_1814"/>
<feature type="domain" description="Secretin/TonB short N-terminal" evidence="15">
    <location>
        <begin position="71"/>
        <end position="122"/>
    </location>
</feature>
<keyword evidence="17" id="KW-1185">Reference proteome</keyword>
<dbReference type="InterPro" id="IPR011662">
    <property type="entry name" value="Secretin/TonB_short_N"/>
</dbReference>
<evidence type="ECO:0000256" key="4">
    <source>
        <dbReference type="ARBA" id="ARBA00022452"/>
    </source>
</evidence>
<evidence type="ECO:0000256" key="10">
    <source>
        <dbReference type="ARBA" id="ARBA00023136"/>
    </source>
</evidence>
<keyword evidence="5" id="KW-0406">Ion transport</keyword>
<dbReference type="InterPro" id="IPR012910">
    <property type="entry name" value="Plug_dom"/>
</dbReference>
<dbReference type="Pfam" id="PF07660">
    <property type="entry name" value="STN"/>
    <property type="match status" value="1"/>
</dbReference>
<dbReference type="InterPro" id="IPR011276">
    <property type="entry name" value="TonB_haem/Hb_rcpt"/>
</dbReference>
<dbReference type="PANTHER" id="PTHR30069">
    <property type="entry name" value="TONB-DEPENDENT OUTER MEMBRANE RECEPTOR"/>
    <property type="match status" value="1"/>
</dbReference>
<feature type="short sequence motif" description="TonB C-terminal box" evidence="13">
    <location>
        <begin position="873"/>
        <end position="890"/>
    </location>
</feature>
<dbReference type="PROSITE" id="PS01156">
    <property type="entry name" value="TONB_DEPENDENT_REC_2"/>
    <property type="match status" value="1"/>
</dbReference>
<keyword evidence="4 12" id="KW-1134">Transmembrane beta strand</keyword>
<dbReference type="HOGENOM" id="CLU_008287_19_1_5"/>
<dbReference type="InterPro" id="IPR039426">
    <property type="entry name" value="TonB-dep_rcpt-like"/>
</dbReference>
<evidence type="ECO:0000256" key="13">
    <source>
        <dbReference type="PROSITE-ProRule" id="PRU10144"/>
    </source>
</evidence>
<dbReference type="EMBL" id="CP006650">
    <property type="protein sequence ID" value="AGT08915.1"/>
    <property type="molecule type" value="Genomic_DNA"/>
</dbReference>